<dbReference type="RefSeq" id="WP_062089835.1">
    <property type="nucleotide sequence ID" value="NZ_FCOK02000043.1"/>
</dbReference>
<dbReference type="InterPro" id="IPR023187">
    <property type="entry name" value="Tscrpt_reg_MarR-type_CS"/>
</dbReference>
<dbReference type="SMART" id="SM00347">
    <property type="entry name" value="HTH_MARR"/>
    <property type="match status" value="1"/>
</dbReference>
<dbReference type="PROSITE" id="PS50995">
    <property type="entry name" value="HTH_MARR_2"/>
    <property type="match status" value="1"/>
</dbReference>
<dbReference type="InterPro" id="IPR036388">
    <property type="entry name" value="WH-like_DNA-bd_sf"/>
</dbReference>
<dbReference type="AlphaFoldDB" id="A0A158I837"/>
<gene>
    <name evidence="5" type="ORF">AWB69_05487</name>
</gene>
<proteinExistence type="predicted"/>
<dbReference type="PANTHER" id="PTHR33164">
    <property type="entry name" value="TRANSCRIPTIONAL REGULATOR, MARR FAMILY"/>
    <property type="match status" value="1"/>
</dbReference>
<dbReference type="InterPro" id="IPR000835">
    <property type="entry name" value="HTH_MarR-typ"/>
</dbReference>
<dbReference type="PRINTS" id="PR00598">
    <property type="entry name" value="HTHMARR"/>
</dbReference>
<dbReference type="PANTHER" id="PTHR33164:SF43">
    <property type="entry name" value="HTH-TYPE TRANSCRIPTIONAL REPRESSOR YETL"/>
    <property type="match status" value="1"/>
</dbReference>
<evidence type="ECO:0000256" key="1">
    <source>
        <dbReference type="ARBA" id="ARBA00023015"/>
    </source>
</evidence>
<dbReference type="GO" id="GO:0003700">
    <property type="term" value="F:DNA-binding transcription factor activity"/>
    <property type="evidence" value="ECO:0007669"/>
    <property type="project" value="InterPro"/>
</dbReference>
<sequence>MTDSPSRPLEFSVRNLNDSVGSLFSHVRSTMANMINQRTTCDLGITGTQGSILFMVWSEKCLLAAELAREFGIDASAVTRRIDLLEARGLLRRVRSIEDRRIVRLSLTPEGEAMAARMPAIFASVVDTLLSGFTPEETGFLKSMLRRVLANSSALAGLTHDAALYFEKKTH</sequence>
<dbReference type="SUPFAM" id="SSF46785">
    <property type="entry name" value="Winged helix' DNA-binding domain"/>
    <property type="match status" value="1"/>
</dbReference>
<dbReference type="OrthoDB" id="8907575at2"/>
<dbReference type="PROSITE" id="PS01117">
    <property type="entry name" value="HTH_MARR_1"/>
    <property type="match status" value="1"/>
</dbReference>
<evidence type="ECO:0000256" key="3">
    <source>
        <dbReference type="ARBA" id="ARBA00023163"/>
    </source>
</evidence>
<dbReference type="InterPro" id="IPR036390">
    <property type="entry name" value="WH_DNA-bd_sf"/>
</dbReference>
<dbReference type="GO" id="GO:0006950">
    <property type="term" value="P:response to stress"/>
    <property type="evidence" value="ECO:0007669"/>
    <property type="project" value="TreeGrafter"/>
</dbReference>
<name>A0A158I837_9BURK</name>
<keyword evidence="2" id="KW-0238">DNA-binding</keyword>
<dbReference type="Proteomes" id="UP000054683">
    <property type="component" value="Unassembled WGS sequence"/>
</dbReference>
<accession>A0A158I837</accession>
<dbReference type="Pfam" id="PF01047">
    <property type="entry name" value="MarR"/>
    <property type="match status" value="1"/>
</dbReference>
<dbReference type="GO" id="GO:0003677">
    <property type="term" value="F:DNA binding"/>
    <property type="evidence" value="ECO:0007669"/>
    <property type="project" value="UniProtKB-KW"/>
</dbReference>
<dbReference type="InterPro" id="IPR039422">
    <property type="entry name" value="MarR/SlyA-like"/>
</dbReference>
<evidence type="ECO:0000259" key="4">
    <source>
        <dbReference type="PROSITE" id="PS50995"/>
    </source>
</evidence>
<feature type="domain" description="HTH marR-type" evidence="4">
    <location>
        <begin position="17"/>
        <end position="150"/>
    </location>
</feature>
<dbReference type="EMBL" id="FCOK02000043">
    <property type="protein sequence ID" value="SAL52734.1"/>
    <property type="molecule type" value="Genomic_DNA"/>
</dbReference>
<reference evidence="5 6" key="1">
    <citation type="submission" date="2016-01" db="EMBL/GenBank/DDBJ databases">
        <authorList>
            <person name="Oliw E.H."/>
        </authorList>
    </citation>
    <scope>NUCLEOTIDE SEQUENCE [LARGE SCALE GENOMIC DNA]</scope>
    <source>
        <strain evidence="5">LMG 27134</strain>
    </source>
</reference>
<keyword evidence="3" id="KW-0804">Transcription</keyword>
<organism evidence="5 6">
    <name type="scientific">Caballeronia udeis</name>
    <dbReference type="NCBI Taxonomy" id="1232866"/>
    <lineage>
        <taxon>Bacteria</taxon>
        <taxon>Pseudomonadati</taxon>
        <taxon>Pseudomonadota</taxon>
        <taxon>Betaproteobacteria</taxon>
        <taxon>Burkholderiales</taxon>
        <taxon>Burkholderiaceae</taxon>
        <taxon>Caballeronia</taxon>
    </lineage>
</organism>
<dbReference type="Gene3D" id="1.10.10.10">
    <property type="entry name" value="Winged helix-like DNA-binding domain superfamily/Winged helix DNA-binding domain"/>
    <property type="match status" value="1"/>
</dbReference>
<evidence type="ECO:0000313" key="5">
    <source>
        <dbReference type="EMBL" id="SAL52734.1"/>
    </source>
</evidence>
<protein>
    <submittedName>
        <fullName evidence="5">MarR family transcriptional regulator</fullName>
    </submittedName>
</protein>
<evidence type="ECO:0000313" key="6">
    <source>
        <dbReference type="Proteomes" id="UP000054683"/>
    </source>
</evidence>
<keyword evidence="1" id="KW-0805">Transcription regulation</keyword>
<evidence type="ECO:0000256" key="2">
    <source>
        <dbReference type="ARBA" id="ARBA00023125"/>
    </source>
</evidence>